<dbReference type="EMBL" id="JH687559">
    <property type="protein sequence ID" value="EIN03734.1"/>
    <property type="molecule type" value="Genomic_DNA"/>
</dbReference>
<feature type="compositionally biased region" description="Basic and acidic residues" evidence="1">
    <location>
        <begin position="237"/>
        <end position="246"/>
    </location>
</feature>
<protein>
    <submittedName>
        <fullName evidence="2">Uncharacterized protein</fullName>
    </submittedName>
</protein>
<organism evidence="2 3">
    <name type="scientific">Punctularia strigosozonata (strain HHB-11173)</name>
    <name type="common">White-rot fungus</name>
    <dbReference type="NCBI Taxonomy" id="741275"/>
    <lineage>
        <taxon>Eukaryota</taxon>
        <taxon>Fungi</taxon>
        <taxon>Dikarya</taxon>
        <taxon>Basidiomycota</taxon>
        <taxon>Agaricomycotina</taxon>
        <taxon>Agaricomycetes</taxon>
        <taxon>Corticiales</taxon>
        <taxon>Punctulariaceae</taxon>
        <taxon>Punctularia</taxon>
    </lineage>
</organism>
<dbReference type="Proteomes" id="UP000054196">
    <property type="component" value="Unassembled WGS sequence"/>
</dbReference>
<dbReference type="AlphaFoldDB" id="R7S1M9"/>
<gene>
    <name evidence="2" type="ORF">PUNSTDRAFT_47928</name>
</gene>
<feature type="compositionally biased region" description="Basic residues" evidence="1">
    <location>
        <begin position="208"/>
        <end position="221"/>
    </location>
</feature>
<dbReference type="HOGENOM" id="CLU_046439_0_0_1"/>
<dbReference type="RefSeq" id="XP_007389019.1">
    <property type="nucleotide sequence ID" value="XM_007388957.1"/>
</dbReference>
<reference evidence="3" key="1">
    <citation type="journal article" date="2012" name="Science">
        <title>The Paleozoic origin of enzymatic lignin decomposition reconstructed from 31 fungal genomes.</title>
        <authorList>
            <person name="Floudas D."/>
            <person name="Binder M."/>
            <person name="Riley R."/>
            <person name="Barry K."/>
            <person name="Blanchette R.A."/>
            <person name="Henrissat B."/>
            <person name="Martinez A.T."/>
            <person name="Otillar R."/>
            <person name="Spatafora J.W."/>
            <person name="Yadav J.S."/>
            <person name="Aerts A."/>
            <person name="Benoit I."/>
            <person name="Boyd A."/>
            <person name="Carlson A."/>
            <person name="Copeland A."/>
            <person name="Coutinho P.M."/>
            <person name="de Vries R.P."/>
            <person name="Ferreira P."/>
            <person name="Findley K."/>
            <person name="Foster B."/>
            <person name="Gaskell J."/>
            <person name="Glotzer D."/>
            <person name="Gorecki P."/>
            <person name="Heitman J."/>
            <person name="Hesse C."/>
            <person name="Hori C."/>
            <person name="Igarashi K."/>
            <person name="Jurgens J.A."/>
            <person name="Kallen N."/>
            <person name="Kersten P."/>
            <person name="Kohler A."/>
            <person name="Kuees U."/>
            <person name="Kumar T.K.A."/>
            <person name="Kuo A."/>
            <person name="LaButti K."/>
            <person name="Larrondo L.F."/>
            <person name="Lindquist E."/>
            <person name="Ling A."/>
            <person name="Lombard V."/>
            <person name="Lucas S."/>
            <person name="Lundell T."/>
            <person name="Martin R."/>
            <person name="McLaughlin D.J."/>
            <person name="Morgenstern I."/>
            <person name="Morin E."/>
            <person name="Murat C."/>
            <person name="Nagy L.G."/>
            <person name="Nolan M."/>
            <person name="Ohm R.A."/>
            <person name="Patyshakuliyeva A."/>
            <person name="Rokas A."/>
            <person name="Ruiz-Duenas F.J."/>
            <person name="Sabat G."/>
            <person name="Salamov A."/>
            <person name="Samejima M."/>
            <person name="Schmutz J."/>
            <person name="Slot J.C."/>
            <person name="St John F."/>
            <person name="Stenlid J."/>
            <person name="Sun H."/>
            <person name="Sun S."/>
            <person name="Syed K."/>
            <person name="Tsang A."/>
            <person name="Wiebenga A."/>
            <person name="Young D."/>
            <person name="Pisabarro A."/>
            <person name="Eastwood D.C."/>
            <person name="Martin F."/>
            <person name="Cullen D."/>
            <person name="Grigoriev I.V."/>
            <person name="Hibbett D.S."/>
        </authorList>
    </citation>
    <scope>NUCLEOTIDE SEQUENCE [LARGE SCALE GENOMIC DNA]</scope>
    <source>
        <strain evidence="3">HHB-11173 SS5</strain>
    </source>
</reference>
<feature type="region of interest" description="Disordered" evidence="1">
    <location>
        <begin position="1"/>
        <end position="34"/>
    </location>
</feature>
<name>R7S1M9_PUNST</name>
<dbReference type="eggNOG" id="ENOG502STQH">
    <property type="taxonomic scope" value="Eukaryota"/>
</dbReference>
<sequence length="272" mass="29255">MFSSSSHHPSPSPRPILKRAPKSSNHAVHFPPSPTLTRTFFAHSSSSYDRSPITVAPNACAMPERGCPGRTYVPGTTDDHSGRHLHPRVVATSSGLANVISASDRTPRTSASTSSPGPPPPLIPDLSSESDESDGFASPPQLFVRQSTGGGPLRAMFDGLSLSDENARRFLPHSLPPAAAVATTPEQQRHPRYDPRQQPWDGASAGPKAKKRRDGKHRRLHVGREADPLEDEEDEEGDHRALDEGSYKSFSTTSLLGGCRLDDNDEGCLAGF</sequence>
<feature type="compositionally biased region" description="Low complexity" evidence="1">
    <location>
        <begin position="101"/>
        <end position="115"/>
    </location>
</feature>
<dbReference type="GeneID" id="18882929"/>
<evidence type="ECO:0000313" key="3">
    <source>
        <dbReference type="Proteomes" id="UP000054196"/>
    </source>
</evidence>
<proteinExistence type="predicted"/>
<dbReference type="OMA" id="NACAMPE"/>
<dbReference type="KEGG" id="psq:PUNSTDRAFT_47928"/>
<accession>R7S1M9</accession>
<feature type="region of interest" description="Disordered" evidence="1">
    <location>
        <begin position="175"/>
        <end position="263"/>
    </location>
</feature>
<evidence type="ECO:0000313" key="2">
    <source>
        <dbReference type="EMBL" id="EIN03734.1"/>
    </source>
</evidence>
<keyword evidence="3" id="KW-1185">Reference proteome</keyword>
<evidence type="ECO:0000256" key="1">
    <source>
        <dbReference type="SAM" id="MobiDB-lite"/>
    </source>
</evidence>
<dbReference type="OrthoDB" id="3187054at2759"/>
<feature type="region of interest" description="Disordered" evidence="1">
    <location>
        <begin position="92"/>
        <end position="150"/>
    </location>
</feature>